<keyword evidence="2" id="KW-1185">Reference proteome</keyword>
<gene>
    <name evidence="1" type="ORF">PR048_001548</name>
</gene>
<dbReference type="EMBL" id="JARBHB010000001">
    <property type="protein sequence ID" value="KAJ8896205.1"/>
    <property type="molecule type" value="Genomic_DNA"/>
</dbReference>
<dbReference type="Proteomes" id="UP001159363">
    <property type="component" value="Chromosome 1"/>
</dbReference>
<reference evidence="1 2" key="1">
    <citation type="submission" date="2023-02" db="EMBL/GenBank/DDBJ databases">
        <title>LHISI_Scaffold_Assembly.</title>
        <authorList>
            <person name="Stuart O.P."/>
            <person name="Cleave R."/>
            <person name="Magrath M.J.L."/>
            <person name="Mikheyev A.S."/>
        </authorList>
    </citation>
    <scope>NUCLEOTIDE SEQUENCE [LARGE SCALE GENOMIC DNA]</scope>
    <source>
        <strain evidence="1">Daus_M_001</strain>
        <tissue evidence="1">Leg muscle</tissue>
    </source>
</reference>
<protein>
    <submittedName>
        <fullName evidence="1">Uncharacterized protein</fullName>
    </submittedName>
</protein>
<name>A0ABQ9IHN6_9NEOP</name>
<sequence>MRGLKSSGGMTQCRGISPSTIATWVHSIPASPRIKDAVEEFTGVVSTSTSLTGCMVLHDHAYADVLIVSTTVGEAEKEHESVLIGEYTDFLVLLVALAPLNTFLKMVMPGTTTNPDKIHYIGAIHEKLGEMKDFLLTLHAFTGCDTDPSTYRKGKITPSKKVHTDKQFREVLRIFNDPQTSADGVTYDGVAFFPSLYGSKGKGDEDLEGDLHLPEQEATYDFEKDTYQHVVQHLRLALSEATVHKLYDFNAGVLS</sequence>
<proteinExistence type="predicted"/>
<evidence type="ECO:0000313" key="1">
    <source>
        <dbReference type="EMBL" id="KAJ8896205.1"/>
    </source>
</evidence>
<comment type="caution">
    <text evidence="1">The sequence shown here is derived from an EMBL/GenBank/DDBJ whole genome shotgun (WGS) entry which is preliminary data.</text>
</comment>
<accession>A0ABQ9IHN6</accession>
<evidence type="ECO:0000313" key="2">
    <source>
        <dbReference type="Proteomes" id="UP001159363"/>
    </source>
</evidence>
<organism evidence="1 2">
    <name type="scientific">Dryococelus australis</name>
    <dbReference type="NCBI Taxonomy" id="614101"/>
    <lineage>
        <taxon>Eukaryota</taxon>
        <taxon>Metazoa</taxon>
        <taxon>Ecdysozoa</taxon>
        <taxon>Arthropoda</taxon>
        <taxon>Hexapoda</taxon>
        <taxon>Insecta</taxon>
        <taxon>Pterygota</taxon>
        <taxon>Neoptera</taxon>
        <taxon>Polyneoptera</taxon>
        <taxon>Phasmatodea</taxon>
        <taxon>Verophasmatodea</taxon>
        <taxon>Anareolatae</taxon>
        <taxon>Phasmatidae</taxon>
        <taxon>Eurycanthinae</taxon>
        <taxon>Dryococelus</taxon>
    </lineage>
</organism>